<evidence type="ECO:0000313" key="2">
    <source>
        <dbReference type="EMBL" id="KXT17477.1"/>
    </source>
</evidence>
<accession>A0A139IRQ0</accession>
<dbReference type="Proteomes" id="UP000073492">
    <property type="component" value="Unassembled WGS sequence"/>
</dbReference>
<reference evidence="2 3" key="1">
    <citation type="submission" date="2015-07" db="EMBL/GenBank/DDBJ databases">
        <title>Comparative genomics of the Sigatoka disease complex on banana suggests a link between parallel evolutionary changes in Pseudocercospora fijiensis and Pseudocercospora eumusae and increased virulence on the banana host.</title>
        <authorList>
            <person name="Chang T.-C."/>
            <person name="Salvucci A."/>
            <person name="Crous P.W."/>
            <person name="Stergiopoulos I."/>
        </authorList>
    </citation>
    <scope>NUCLEOTIDE SEQUENCE [LARGE SCALE GENOMIC DNA]</scope>
    <source>
        <strain evidence="2 3">CBS 116634</strain>
    </source>
</reference>
<gene>
    <name evidence="2" type="ORF">AC579_5691</name>
</gene>
<evidence type="ECO:0008006" key="4">
    <source>
        <dbReference type="Google" id="ProtNLM"/>
    </source>
</evidence>
<dbReference type="AlphaFoldDB" id="A0A139IRQ0"/>
<proteinExistence type="predicted"/>
<keyword evidence="3" id="KW-1185">Reference proteome</keyword>
<comment type="caution">
    <text evidence="2">The sequence shown here is derived from an EMBL/GenBank/DDBJ whole genome shotgun (WGS) entry which is preliminary data.</text>
</comment>
<dbReference type="STRING" id="113226.A0A139IRQ0"/>
<dbReference type="SUPFAM" id="SSF81383">
    <property type="entry name" value="F-box domain"/>
    <property type="match status" value="1"/>
</dbReference>
<dbReference type="InterPro" id="IPR036047">
    <property type="entry name" value="F-box-like_dom_sf"/>
</dbReference>
<dbReference type="EMBL" id="LFZO01000020">
    <property type="protein sequence ID" value="KXT17477.1"/>
    <property type="molecule type" value="Genomic_DNA"/>
</dbReference>
<evidence type="ECO:0000256" key="1">
    <source>
        <dbReference type="SAM" id="MobiDB-lite"/>
    </source>
</evidence>
<evidence type="ECO:0000313" key="3">
    <source>
        <dbReference type="Proteomes" id="UP000073492"/>
    </source>
</evidence>
<name>A0A139IRQ0_9PEZI</name>
<organism evidence="2 3">
    <name type="scientific">Pseudocercospora musae</name>
    <dbReference type="NCBI Taxonomy" id="113226"/>
    <lineage>
        <taxon>Eukaryota</taxon>
        <taxon>Fungi</taxon>
        <taxon>Dikarya</taxon>
        <taxon>Ascomycota</taxon>
        <taxon>Pezizomycotina</taxon>
        <taxon>Dothideomycetes</taxon>
        <taxon>Dothideomycetidae</taxon>
        <taxon>Mycosphaerellales</taxon>
        <taxon>Mycosphaerellaceae</taxon>
        <taxon>Pseudocercospora</taxon>
    </lineage>
</organism>
<protein>
    <recommendedName>
        <fullName evidence="4">F-box domain-containing protein</fullName>
    </recommendedName>
</protein>
<dbReference type="OrthoDB" id="3649723at2759"/>
<feature type="region of interest" description="Disordered" evidence="1">
    <location>
        <begin position="24"/>
        <end position="44"/>
    </location>
</feature>
<sequence length="239" mass="26411">MLDSPSSHILTCSSTYSEGLEASSYAPAAMSPPTPDSNDDSESQPLSAASRVFAIIELAEAILSELPPRDLLLSQRTCTSFRDTFQGSIKIMKRLHLLPSTSKVLTLPPLWPNSHIHMWLDCWSNAWVAGKVGRSVIVLEFPGKDEAFLEWLSRESSWQNIHIGSPPVRTGRIIGARFGREYGEELAGIKCERGLTLGDLVDVAGRVQKEFPDVDPIYLRLGVSEGDDGDHHVPKRYLI</sequence>